<accession>A0A1R1XTW2</accession>
<comment type="caution">
    <text evidence="1">The sequence shown here is derived from an EMBL/GenBank/DDBJ whole genome shotgun (WGS) entry which is preliminary data.</text>
</comment>
<name>A0A1R1XTW2_9FUNG</name>
<protein>
    <submittedName>
        <fullName evidence="1">Uncharacterized protein</fullName>
    </submittedName>
</protein>
<dbReference type="Proteomes" id="UP000187283">
    <property type="component" value="Unassembled WGS sequence"/>
</dbReference>
<organism evidence="1 2">
    <name type="scientific">Smittium culicis</name>
    <dbReference type="NCBI Taxonomy" id="133412"/>
    <lineage>
        <taxon>Eukaryota</taxon>
        <taxon>Fungi</taxon>
        <taxon>Fungi incertae sedis</taxon>
        <taxon>Zoopagomycota</taxon>
        <taxon>Kickxellomycotina</taxon>
        <taxon>Harpellomycetes</taxon>
        <taxon>Harpellales</taxon>
        <taxon>Legeriomycetaceae</taxon>
        <taxon>Smittium</taxon>
    </lineage>
</organism>
<gene>
    <name evidence="1" type="ORF">AYI70_g5625</name>
</gene>
<evidence type="ECO:0000313" key="2">
    <source>
        <dbReference type="Proteomes" id="UP000187283"/>
    </source>
</evidence>
<keyword evidence="2" id="KW-1185">Reference proteome</keyword>
<sequence>MPPRRLIAPVRRVMAPRRYTAPVRRVTSPRRLIAPVRHGMEPLRLISPLNRELIPRRFDTAERISVASPRISNSSLPSEASRQNIVQLNRHSKSIFVAPPLNRSFKSRIPIFPRRAVPNNREITRSGMSLLQSRRLNRSSINRIPVRSISRSNQIIPNVPNIGLPNRILNSPLKFRSSTRKFSVAPKNNSLNIDLSSSTKNNLLPTHTRSISR</sequence>
<dbReference type="OrthoDB" id="10628870at2759"/>
<dbReference type="EMBL" id="LSSN01001874">
    <property type="protein sequence ID" value="OMJ17989.1"/>
    <property type="molecule type" value="Genomic_DNA"/>
</dbReference>
<reference evidence="1 2" key="1">
    <citation type="submission" date="2017-01" db="EMBL/GenBank/DDBJ databases">
        <authorList>
            <person name="Mah S.A."/>
            <person name="Swanson W.J."/>
            <person name="Moy G.W."/>
            <person name="Vacquier V.D."/>
        </authorList>
    </citation>
    <scope>NUCLEOTIDE SEQUENCE [LARGE SCALE GENOMIC DNA]</scope>
    <source>
        <strain evidence="1 2">GSMNP</strain>
    </source>
</reference>
<evidence type="ECO:0000313" key="1">
    <source>
        <dbReference type="EMBL" id="OMJ17989.1"/>
    </source>
</evidence>
<proteinExistence type="predicted"/>
<dbReference type="AlphaFoldDB" id="A0A1R1XTW2"/>